<reference evidence="10 11" key="1">
    <citation type="submission" date="2018-09" db="EMBL/GenBank/DDBJ databases">
        <title>Genome sequencing of strain 6GH32-13.</title>
        <authorList>
            <person name="Weon H.-Y."/>
            <person name="Heo J."/>
            <person name="Kwon S.-W."/>
        </authorList>
    </citation>
    <scope>NUCLEOTIDE SEQUENCE [LARGE SCALE GENOMIC DNA]</scope>
    <source>
        <strain evidence="10 11">5GH32-13</strain>
    </source>
</reference>
<evidence type="ECO:0000256" key="4">
    <source>
        <dbReference type="ARBA" id="ARBA00022960"/>
    </source>
</evidence>
<dbReference type="InterPro" id="IPR005490">
    <property type="entry name" value="LD_TPept_cat_dom"/>
</dbReference>
<evidence type="ECO:0000313" key="11">
    <source>
        <dbReference type="Proteomes" id="UP000263900"/>
    </source>
</evidence>
<dbReference type="SUPFAM" id="SSF47090">
    <property type="entry name" value="PGBD-like"/>
    <property type="match status" value="1"/>
</dbReference>
<dbReference type="Gene3D" id="1.10.101.10">
    <property type="entry name" value="PGBD-like superfamily/PGBD"/>
    <property type="match status" value="1"/>
</dbReference>
<keyword evidence="8" id="KW-0732">Signal</keyword>
<keyword evidence="11" id="KW-1185">Reference proteome</keyword>
<name>A0A3B7N3L9_9BACT</name>
<organism evidence="10 11">
    <name type="scientific">Paraflavitalea soli</name>
    <dbReference type="NCBI Taxonomy" id="2315862"/>
    <lineage>
        <taxon>Bacteria</taxon>
        <taxon>Pseudomonadati</taxon>
        <taxon>Bacteroidota</taxon>
        <taxon>Chitinophagia</taxon>
        <taxon>Chitinophagales</taxon>
        <taxon>Chitinophagaceae</taxon>
        <taxon>Paraflavitalea</taxon>
    </lineage>
</organism>
<feature type="domain" description="L,D-TPase catalytic" evidence="9">
    <location>
        <begin position="317"/>
        <end position="477"/>
    </location>
</feature>
<dbReference type="Pfam" id="PF01471">
    <property type="entry name" value="PG_binding_1"/>
    <property type="match status" value="1"/>
</dbReference>
<feature type="active site" description="Nucleophile" evidence="7">
    <location>
        <position position="451"/>
    </location>
</feature>
<comment type="pathway">
    <text evidence="1 7">Cell wall biogenesis; peptidoglycan biosynthesis.</text>
</comment>
<dbReference type="InterPro" id="IPR052905">
    <property type="entry name" value="LD-transpeptidase_YkuD-like"/>
</dbReference>
<gene>
    <name evidence="10" type="ORF">D3H65_23680</name>
</gene>
<evidence type="ECO:0000256" key="1">
    <source>
        <dbReference type="ARBA" id="ARBA00004752"/>
    </source>
</evidence>
<proteinExistence type="inferred from homology"/>
<dbReference type="OrthoDB" id="9778545at2"/>
<dbReference type="RefSeq" id="WP_119052688.1">
    <property type="nucleotide sequence ID" value="NZ_CP032157.1"/>
</dbReference>
<dbReference type="GO" id="GO:0009252">
    <property type="term" value="P:peptidoglycan biosynthetic process"/>
    <property type="evidence" value="ECO:0007669"/>
    <property type="project" value="UniProtKB-UniPathway"/>
</dbReference>
<feature type="signal peptide" evidence="8">
    <location>
        <begin position="1"/>
        <end position="17"/>
    </location>
</feature>
<evidence type="ECO:0000256" key="3">
    <source>
        <dbReference type="ARBA" id="ARBA00022679"/>
    </source>
</evidence>
<dbReference type="AlphaFoldDB" id="A0A3B7N3L9"/>
<feature type="active site" description="Proton donor/acceptor" evidence="7">
    <location>
        <position position="432"/>
    </location>
</feature>
<dbReference type="EMBL" id="CP032157">
    <property type="protein sequence ID" value="AXY76811.1"/>
    <property type="molecule type" value="Genomic_DNA"/>
</dbReference>
<evidence type="ECO:0000259" key="9">
    <source>
        <dbReference type="PROSITE" id="PS52029"/>
    </source>
</evidence>
<dbReference type="Pfam" id="PF03734">
    <property type="entry name" value="YkuD"/>
    <property type="match status" value="1"/>
</dbReference>
<dbReference type="GO" id="GO:0071555">
    <property type="term" value="P:cell wall organization"/>
    <property type="evidence" value="ECO:0007669"/>
    <property type="project" value="UniProtKB-UniRule"/>
</dbReference>
<dbReference type="InterPro" id="IPR038063">
    <property type="entry name" value="Transpep_catalytic_dom"/>
</dbReference>
<dbReference type="PROSITE" id="PS51257">
    <property type="entry name" value="PROKAR_LIPOPROTEIN"/>
    <property type="match status" value="1"/>
</dbReference>
<dbReference type="Pfam" id="PF20142">
    <property type="entry name" value="Scaffold"/>
    <property type="match status" value="1"/>
</dbReference>
<keyword evidence="6 7" id="KW-0961">Cell wall biogenesis/degradation</keyword>
<dbReference type="KEGG" id="pseg:D3H65_23680"/>
<dbReference type="Gene3D" id="2.40.440.10">
    <property type="entry name" value="L,D-transpeptidase catalytic domain-like"/>
    <property type="match status" value="1"/>
</dbReference>
<dbReference type="PANTHER" id="PTHR41533:SF2">
    <property type="entry name" value="BLR7131 PROTEIN"/>
    <property type="match status" value="1"/>
</dbReference>
<evidence type="ECO:0000256" key="5">
    <source>
        <dbReference type="ARBA" id="ARBA00022984"/>
    </source>
</evidence>
<evidence type="ECO:0000256" key="6">
    <source>
        <dbReference type="ARBA" id="ARBA00023316"/>
    </source>
</evidence>
<dbReference type="InterPro" id="IPR036365">
    <property type="entry name" value="PGBD-like_sf"/>
</dbReference>
<dbReference type="GO" id="GO:0004180">
    <property type="term" value="F:carboxypeptidase activity"/>
    <property type="evidence" value="ECO:0007669"/>
    <property type="project" value="UniProtKB-ARBA"/>
</dbReference>
<keyword evidence="3" id="KW-0808">Transferase</keyword>
<protein>
    <recommendedName>
        <fullName evidence="9">L,D-TPase catalytic domain-containing protein</fullName>
    </recommendedName>
</protein>
<keyword evidence="5 7" id="KW-0573">Peptidoglycan synthesis</keyword>
<accession>A0A3B7N3L9</accession>
<dbReference type="PANTHER" id="PTHR41533">
    <property type="entry name" value="L,D-TRANSPEPTIDASE HI_1667-RELATED"/>
    <property type="match status" value="1"/>
</dbReference>
<evidence type="ECO:0000313" key="10">
    <source>
        <dbReference type="EMBL" id="AXY76811.1"/>
    </source>
</evidence>
<dbReference type="InterPro" id="IPR002477">
    <property type="entry name" value="Peptidoglycan-bd-like"/>
</dbReference>
<dbReference type="UniPathway" id="UPA00219"/>
<evidence type="ECO:0000256" key="7">
    <source>
        <dbReference type="PROSITE-ProRule" id="PRU01373"/>
    </source>
</evidence>
<keyword evidence="4 7" id="KW-0133">Cell shape</keyword>
<dbReference type="PROSITE" id="PS52029">
    <property type="entry name" value="LD_TPASE"/>
    <property type="match status" value="1"/>
</dbReference>
<dbReference type="Proteomes" id="UP000263900">
    <property type="component" value="Chromosome"/>
</dbReference>
<evidence type="ECO:0000256" key="2">
    <source>
        <dbReference type="ARBA" id="ARBA00005992"/>
    </source>
</evidence>
<dbReference type="CDD" id="cd16913">
    <property type="entry name" value="YkuD_like"/>
    <property type="match status" value="1"/>
</dbReference>
<dbReference type="GO" id="GO:0008360">
    <property type="term" value="P:regulation of cell shape"/>
    <property type="evidence" value="ECO:0007669"/>
    <property type="project" value="UniProtKB-UniRule"/>
</dbReference>
<evidence type="ECO:0000256" key="8">
    <source>
        <dbReference type="SAM" id="SignalP"/>
    </source>
</evidence>
<dbReference type="InterPro" id="IPR045380">
    <property type="entry name" value="LD_TPept_scaffold_dom"/>
</dbReference>
<sequence length="546" mass="61756">MHRILVLIAVAAFLVTACNNESRQGGDTAKGNSNLIPRNVSISKADSYSDVFLDSASMESFIAEQKLNDTVSTGMRNFYNARNYQYAWFASDGLTEQALAFRNLYDYTKDSGTTEKRLDRRLEGLMANDSLRVTASNADIRKTELLLTWRYVNYVWEHYSGDKARTAALAQLVPSRKYPVMEMARAVLDDNESPNKNYKALKQQLATYVAIERKGGWATIPASRKKLKKGSIDTAVVLIKKRLQATGQLPASDTSAVFNDQLITAVKGAQSGYGFTADGVVTPMLIKELNVPVTKRIEQLLVNLERMRWMPAEPSGSLIWVNIPAFKLYVQDGSKQLFNMDIVVGKEGHSTVMFSGNLNQVVFSPYWNLPENIVKKEVLPQIEKNSHYLAENNMEVTGEEDGVPVIRQLPGDKNQLGKIKFLFPNRFNIYFHDTPFKELFNKDKRAFSHGCIRLREPVKLAEYLLVDQPEWTPAKIDSAMNSGKEKYVRVKDPVPVLIYYYTAWVDENNQLQFREDIYGHDERLAKKMFASVNAGETLAVAKATRH</sequence>
<dbReference type="SUPFAM" id="SSF141523">
    <property type="entry name" value="L,D-transpeptidase catalytic domain-like"/>
    <property type="match status" value="1"/>
</dbReference>
<dbReference type="GO" id="GO:0016740">
    <property type="term" value="F:transferase activity"/>
    <property type="evidence" value="ECO:0007669"/>
    <property type="project" value="UniProtKB-KW"/>
</dbReference>
<comment type="similarity">
    <text evidence="2">Belongs to the YkuD family.</text>
</comment>
<feature type="chain" id="PRO_5017773265" description="L,D-TPase catalytic domain-containing protein" evidence="8">
    <location>
        <begin position="18"/>
        <end position="546"/>
    </location>
</feature>
<dbReference type="InterPro" id="IPR036366">
    <property type="entry name" value="PGBDSf"/>
</dbReference>